<dbReference type="InterPro" id="IPR037238">
    <property type="entry name" value="YbiA-like_sf"/>
</dbReference>
<feature type="domain" description="MRNA cap 0 methyltransferase" evidence="7">
    <location>
        <begin position="689"/>
        <end position="1005"/>
    </location>
</feature>
<dbReference type="Pfam" id="PF01331">
    <property type="entry name" value="mRNA_cap_enzyme"/>
    <property type="match status" value="1"/>
</dbReference>
<evidence type="ECO:0000256" key="1">
    <source>
        <dbReference type="ARBA" id="ARBA00011926"/>
    </source>
</evidence>
<dbReference type="GO" id="GO:0005634">
    <property type="term" value="C:nucleus"/>
    <property type="evidence" value="ECO:0007669"/>
    <property type="project" value="TreeGrafter"/>
</dbReference>
<dbReference type="PANTHER" id="PTHR12189:SF2">
    <property type="entry name" value="MRNA CAP GUANINE-N7 METHYLTRANSFERASE"/>
    <property type="match status" value="1"/>
</dbReference>
<dbReference type="GO" id="GO:0005524">
    <property type="term" value="F:ATP binding"/>
    <property type="evidence" value="ECO:0007669"/>
    <property type="project" value="InterPro"/>
</dbReference>
<sequence length="1273" mass="142736">MDIRKPEYENLKRLVQEWIDHPEQELEATFGSKGAVSATTFAAIGKRLKNRGFTSITQEDRLNILTPNHVRISLNGIGVIQQYCRDDRLNGKKFTAMIKQRTATNATLDLQEYDVRVKIRGEEELNEDSSEMSELLDQWAVTDKAFRILRRWTFRGEGLRFDLSMVRSSRKDTRGNYRWTKKFLQQDISKDIPIYEVEVELERTEGDTAAAAIGRLIKGVGEVLKGIQKNSILITNTVKRQVIQSYQALVRTDKFRGAATMTLELQNMLSLIEPGTPNVREGYNVTDKADGLRTMGYVNDKGHLYMIDNSLNIYETGLVNEACATSLVDGEWITKNSADESIHMFCMFDIYIAAGAKDVHKLPFFDGKPGAAYRYNEMKLWEKAWNTPENVKEVIKGLTAKTRLSVSIKKFRFGKSGDASIFVAASEMLDAPHIYTTDGLIFTKNDMPLPDIAMAPFRQQFKWKPSHDNTIDFMVVTEKVAGTTVDAVYDGIHPSSGKAVRYKALRLHVGSREDQAAANPRETVLMNLPLPGADRAKGAPSVYRPILFHPREFSDSMANKCYIEVNRDLESGEEYAYCEVSGEPITDKSIVEIFYDPSRPAGWRWVPKLVRTDKTERLLRGELGRTLNSDETAQSIWNSIHEPITLSMIRTGAEEPTKAELDAISTLESERAAITQRYMDRKAPEKDLNKVRGLRDFHNKYIKEVILYGSVMKRANLALLDIGVGKAVDIQKWRRVNAGAVLGIDIAGDSINNPNDGAYKRLMDTMKQNGRDRVLPMVFAIGDGSKNFVSGEAGATPEDVTILRSTFGKIKADGVVPPYIENELTSRFKTGADVISCMFAVHYFFATKEMFDGFLQNIAQTLKVGGYFIGCCFDGEKTFEFLRGREARQGIDNGTVLWTISRKYDSDEIPIGDDAFGMAIDVNFISIGAEHREYLVPFQLLKDKMRSIGCELCPESDLKTLGLESCTNTFDISYDMAAKKGRRFPMSEAVKEFSFLSRWFVFRRMGEGAVSEGGVGEGGVGEADEEAQEGEPVTEGLPVEEGVDLAEAAAAVAPVAENGQRKYAAAEVLQFYQDATLQDRLKIGKNDAMRHIAPGTHFPITDPADPTQVYPSIEHFMAGMRYKYATDKPTLATAIFGQESPVIHQKFENLRRAEMGPSQKPLHHNRDAQLLLEEVKAVHAEMKPAAMKKHNAKFDEIKWNAVKEGLLEEAVKQRWTKDQDFRTILEAAKQQGKTLLFYTNSASSEYGGKRTAEGFIEGENKLGKMMMKVAGFA</sequence>
<reference evidence="8" key="1">
    <citation type="journal article" date="2020" name="Nature">
        <title>Giant virus diversity and host interactions through global metagenomics.</title>
        <authorList>
            <person name="Schulz F."/>
            <person name="Roux S."/>
            <person name="Paez-Espino D."/>
            <person name="Jungbluth S."/>
            <person name="Walsh D.A."/>
            <person name="Denef V.J."/>
            <person name="McMahon K.D."/>
            <person name="Konstantinidis K.T."/>
            <person name="Eloe-Fadrosh E.A."/>
            <person name="Kyrpides N.C."/>
            <person name="Woyke T."/>
        </authorList>
    </citation>
    <scope>NUCLEOTIDE SEQUENCE</scope>
    <source>
        <strain evidence="8">GVMAG-S-1101182-85</strain>
    </source>
</reference>
<dbReference type="Gene3D" id="3.40.50.150">
    <property type="entry name" value="Vaccinia Virus protein VP39"/>
    <property type="match status" value="1"/>
</dbReference>
<dbReference type="PROSITE" id="PS51562">
    <property type="entry name" value="RNA_CAP0_MT"/>
    <property type="match status" value="1"/>
</dbReference>
<protein>
    <recommendedName>
        <fullName evidence="1">mRNA (guanine-N(7))-methyltransferase</fullName>
        <ecNumber evidence="1">2.1.1.56</ecNumber>
    </recommendedName>
</protein>
<evidence type="ECO:0000256" key="5">
    <source>
        <dbReference type="ARBA" id="ARBA00022884"/>
    </source>
</evidence>
<dbReference type="GO" id="GO:0004484">
    <property type="term" value="F:mRNA guanylyltransferase activity"/>
    <property type="evidence" value="ECO:0007669"/>
    <property type="project" value="InterPro"/>
</dbReference>
<dbReference type="Pfam" id="PF03291">
    <property type="entry name" value="mRNA_G-N7_MeTrfase"/>
    <property type="match status" value="1"/>
</dbReference>
<dbReference type="InterPro" id="IPR039753">
    <property type="entry name" value="RG7MT1"/>
</dbReference>
<dbReference type="SUPFAM" id="SSF53335">
    <property type="entry name" value="S-adenosyl-L-methionine-dependent methyltransferases"/>
    <property type="match status" value="1"/>
</dbReference>
<keyword evidence="5" id="KW-0694">RNA-binding</keyword>
<evidence type="ECO:0000313" key="8">
    <source>
        <dbReference type="EMBL" id="QHU14091.1"/>
    </source>
</evidence>
<evidence type="ECO:0000256" key="2">
    <source>
        <dbReference type="ARBA" id="ARBA00022603"/>
    </source>
</evidence>
<dbReference type="Gene3D" id="3.30.470.30">
    <property type="entry name" value="DNA ligase/mRNA capping enzyme"/>
    <property type="match status" value="1"/>
</dbReference>
<dbReference type="Gene3D" id="1.10.357.40">
    <property type="entry name" value="YbiA-like"/>
    <property type="match status" value="1"/>
</dbReference>
<proteinExistence type="predicted"/>
<dbReference type="InterPro" id="IPR029063">
    <property type="entry name" value="SAM-dependent_MTases_sf"/>
</dbReference>
<keyword evidence="3" id="KW-0808">Transferase</keyword>
<dbReference type="EC" id="2.1.1.56" evidence="1"/>
<dbReference type="GO" id="GO:0003723">
    <property type="term" value="F:RNA binding"/>
    <property type="evidence" value="ECO:0007669"/>
    <property type="project" value="UniProtKB-KW"/>
</dbReference>
<dbReference type="AlphaFoldDB" id="A0A6C0KAA8"/>
<evidence type="ECO:0000259" key="7">
    <source>
        <dbReference type="PROSITE" id="PS51562"/>
    </source>
</evidence>
<dbReference type="Gene3D" id="2.40.50.140">
    <property type="entry name" value="Nucleic acid-binding proteins"/>
    <property type="match status" value="1"/>
</dbReference>
<dbReference type="EMBL" id="MN740830">
    <property type="protein sequence ID" value="QHU14091.1"/>
    <property type="molecule type" value="Genomic_DNA"/>
</dbReference>
<keyword evidence="2" id="KW-0489">Methyltransferase</keyword>
<dbReference type="InterPro" id="IPR004971">
    <property type="entry name" value="mRNA_G-N7_MeTrfase_dom"/>
</dbReference>
<evidence type="ECO:0000256" key="3">
    <source>
        <dbReference type="ARBA" id="ARBA00022679"/>
    </source>
</evidence>
<dbReference type="InterPro" id="IPR012340">
    <property type="entry name" value="NA-bd_OB-fold"/>
</dbReference>
<dbReference type="PANTHER" id="PTHR12189">
    <property type="entry name" value="MRNA GUANINE-7- METHYLTRANSFERASE"/>
    <property type="match status" value="1"/>
</dbReference>
<accession>A0A6C0KAA8</accession>
<dbReference type="InterPro" id="IPR001339">
    <property type="entry name" value="mRNA_cap_enzyme_adenylation"/>
</dbReference>
<feature type="region of interest" description="Disordered" evidence="6">
    <location>
        <begin position="1013"/>
        <end position="1033"/>
    </location>
</feature>
<evidence type="ECO:0000256" key="6">
    <source>
        <dbReference type="SAM" id="MobiDB-lite"/>
    </source>
</evidence>
<dbReference type="GO" id="GO:0004482">
    <property type="term" value="F:mRNA 5'-cap (guanine-N7-)-methyltransferase activity"/>
    <property type="evidence" value="ECO:0007669"/>
    <property type="project" value="UniProtKB-EC"/>
</dbReference>
<dbReference type="SUPFAM" id="SSF143990">
    <property type="entry name" value="YbiA-like"/>
    <property type="match status" value="1"/>
</dbReference>
<organism evidence="8">
    <name type="scientific">viral metagenome</name>
    <dbReference type="NCBI Taxonomy" id="1070528"/>
    <lineage>
        <taxon>unclassified sequences</taxon>
        <taxon>metagenomes</taxon>
        <taxon>organismal metagenomes</taxon>
    </lineage>
</organism>
<keyword evidence="4" id="KW-0949">S-adenosyl-L-methionine</keyword>
<evidence type="ECO:0000256" key="4">
    <source>
        <dbReference type="ARBA" id="ARBA00022691"/>
    </source>
</evidence>
<name>A0A6C0KAA8_9ZZZZ</name>